<dbReference type="PANTHER" id="PTHR42732:SF1">
    <property type="entry name" value="BETA-MANNOSIDASE"/>
    <property type="match status" value="1"/>
</dbReference>
<dbReference type="InterPro" id="IPR006104">
    <property type="entry name" value="Glyco_hydro_2_N"/>
</dbReference>
<organism evidence="7 8">
    <name type="scientific">Paracoccus onchidii</name>
    <dbReference type="NCBI Taxonomy" id="3017813"/>
    <lineage>
        <taxon>Bacteria</taxon>
        <taxon>Pseudomonadati</taxon>
        <taxon>Pseudomonadota</taxon>
        <taxon>Alphaproteobacteria</taxon>
        <taxon>Rhodobacterales</taxon>
        <taxon>Paracoccaceae</taxon>
        <taxon>Paracoccus</taxon>
    </lineage>
</organism>
<gene>
    <name evidence="7" type="ORF">PAF17_14350</name>
</gene>
<dbReference type="SUPFAM" id="SSF49785">
    <property type="entry name" value="Galactose-binding domain-like"/>
    <property type="match status" value="1"/>
</dbReference>
<evidence type="ECO:0000256" key="1">
    <source>
        <dbReference type="ARBA" id="ARBA00007401"/>
    </source>
</evidence>
<dbReference type="EMBL" id="JAQBIE010000019">
    <property type="protein sequence ID" value="MDB6178677.1"/>
    <property type="molecule type" value="Genomic_DNA"/>
</dbReference>
<evidence type="ECO:0000256" key="2">
    <source>
        <dbReference type="ARBA" id="ARBA00022801"/>
    </source>
</evidence>
<evidence type="ECO:0000313" key="7">
    <source>
        <dbReference type="EMBL" id="MDB6178677.1"/>
    </source>
</evidence>
<dbReference type="Gene3D" id="3.20.20.80">
    <property type="entry name" value="Glycosidases"/>
    <property type="match status" value="1"/>
</dbReference>
<proteinExistence type="inferred from homology"/>
<dbReference type="Pfam" id="PF00703">
    <property type="entry name" value="Glyco_hydro_2"/>
    <property type="match status" value="1"/>
</dbReference>
<feature type="domain" description="Glycoside hydrolase family 2 immunoglobulin-like beta-sandwich" evidence="4">
    <location>
        <begin position="258"/>
        <end position="293"/>
    </location>
</feature>
<sequence length="596" mass="67887">MLERSELAENALAALHDEGYGSAYDTRSLNHQTMIFTGGRPVRSLDGDWNFCVDLLDTGLRQKWFAMQPETPVNRIEPWDYDPYMGETVPVPSNWQILQDKWYFFEGGSWYTRAVDLDPDPDGRLFLRVGAASYDCKVFLNGKFLGNHLGASTPFFVELTDHAQPGRNWLMLFVDNRRQADRVPMQNTDWFNYGGVYREVSLFETPKTVIRDLVLSLAPDSYDRISVRVEVEGADHAHLDIKGLIQIDIPLVDGVGTIEVEASPQLWSPENPHLYDVTLTAGADEVRDRVGFRQIQRRGTDILLNGKPIWLRGIAVHEDDRELGKVTNEADLIRRFDHARDLNCNFMRLAHYPHHERAAQLADERGILIWAEIPVYWAIDFANPATRADAENQLAELIRRDRNRASVVIWSIGNENADTDARLAFMSGLAAQARAMDPTRLIAAACLVNHQTLRIEDRLADHLDIIGINEYYGWYDEDFDDLERIGRNSNPDRPVVISETGADADITAEGPSEGLFSEAYQAEIYRKQTSTLARLGYVKGMSPWILYDFRTERRQGIYQRGWNRKGLIAADKVTRKAAFDILAEFYARHAQGQGHE</sequence>
<dbReference type="RefSeq" id="WP_271889793.1">
    <property type="nucleotide sequence ID" value="NZ_JAQBIE010000019.1"/>
</dbReference>
<dbReference type="InterPro" id="IPR006103">
    <property type="entry name" value="Glyco_hydro_2_cat"/>
</dbReference>
<dbReference type="InterPro" id="IPR017853">
    <property type="entry name" value="GH"/>
</dbReference>
<dbReference type="InterPro" id="IPR006102">
    <property type="entry name" value="Ig-like_GH2"/>
</dbReference>
<dbReference type="InterPro" id="IPR036156">
    <property type="entry name" value="Beta-gal/glucu_dom_sf"/>
</dbReference>
<dbReference type="Proteomes" id="UP001165641">
    <property type="component" value="Unassembled WGS sequence"/>
</dbReference>
<dbReference type="InterPro" id="IPR023232">
    <property type="entry name" value="Glyco_hydro_2_AS"/>
</dbReference>
<dbReference type="PRINTS" id="PR00132">
    <property type="entry name" value="GLHYDRLASE2"/>
</dbReference>
<accession>A0ABT4ZH92</accession>
<dbReference type="InterPro" id="IPR013783">
    <property type="entry name" value="Ig-like_fold"/>
</dbReference>
<comment type="similarity">
    <text evidence="1">Belongs to the glycosyl hydrolase 2 family.</text>
</comment>
<dbReference type="Pfam" id="PF02836">
    <property type="entry name" value="Glyco_hydro_2_C"/>
    <property type="match status" value="1"/>
</dbReference>
<feature type="domain" description="Glycosyl hydrolases family 2 sugar binding" evidence="6">
    <location>
        <begin position="42"/>
        <end position="206"/>
    </location>
</feature>
<keyword evidence="2 7" id="KW-0378">Hydrolase</keyword>
<evidence type="ECO:0000259" key="6">
    <source>
        <dbReference type="Pfam" id="PF02837"/>
    </source>
</evidence>
<evidence type="ECO:0000256" key="3">
    <source>
        <dbReference type="ARBA" id="ARBA00023295"/>
    </source>
</evidence>
<evidence type="ECO:0000313" key="8">
    <source>
        <dbReference type="Proteomes" id="UP001165641"/>
    </source>
</evidence>
<evidence type="ECO:0000259" key="5">
    <source>
        <dbReference type="Pfam" id="PF02836"/>
    </source>
</evidence>
<dbReference type="InterPro" id="IPR051913">
    <property type="entry name" value="GH2_Domain-Containing"/>
</dbReference>
<dbReference type="Pfam" id="PF02837">
    <property type="entry name" value="Glyco_hydro_2_N"/>
    <property type="match status" value="1"/>
</dbReference>
<comment type="caution">
    <text evidence="7">The sequence shown here is derived from an EMBL/GenBank/DDBJ whole genome shotgun (WGS) entry which is preliminary data.</text>
</comment>
<keyword evidence="3" id="KW-0326">Glycosidase</keyword>
<evidence type="ECO:0000259" key="4">
    <source>
        <dbReference type="Pfam" id="PF00703"/>
    </source>
</evidence>
<dbReference type="SUPFAM" id="SSF51445">
    <property type="entry name" value="(Trans)glycosidases"/>
    <property type="match status" value="1"/>
</dbReference>
<dbReference type="PANTHER" id="PTHR42732">
    <property type="entry name" value="BETA-GALACTOSIDASE"/>
    <property type="match status" value="1"/>
</dbReference>
<dbReference type="GO" id="GO:0016787">
    <property type="term" value="F:hydrolase activity"/>
    <property type="evidence" value="ECO:0007669"/>
    <property type="project" value="UniProtKB-KW"/>
</dbReference>
<dbReference type="PROSITE" id="PS00608">
    <property type="entry name" value="GLYCOSYL_HYDROL_F2_2"/>
    <property type="match status" value="1"/>
</dbReference>
<dbReference type="Gene3D" id="2.60.40.10">
    <property type="entry name" value="Immunoglobulins"/>
    <property type="match status" value="1"/>
</dbReference>
<reference evidence="7" key="1">
    <citation type="submission" date="2022-12" db="EMBL/GenBank/DDBJ databases">
        <title>Paracoccus onchidii sp. nov., isolated from a marine invertebrate from the South China Sea.</title>
        <authorList>
            <person name="Xu S."/>
            <person name="Liu Z."/>
            <person name="Xu Y."/>
        </authorList>
    </citation>
    <scope>NUCLEOTIDE SEQUENCE</scope>
    <source>
        <strain evidence="7">Z330</strain>
    </source>
</reference>
<dbReference type="SUPFAM" id="SSF49303">
    <property type="entry name" value="beta-Galactosidase/glucuronidase domain"/>
    <property type="match status" value="1"/>
</dbReference>
<dbReference type="InterPro" id="IPR008979">
    <property type="entry name" value="Galactose-bd-like_sf"/>
</dbReference>
<keyword evidence="8" id="KW-1185">Reference proteome</keyword>
<feature type="domain" description="Glycoside hydrolase family 2 catalytic" evidence="5">
    <location>
        <begin position="299"/>
        <end position="580"/>
    </location>
</feature>
<protein>
    <submittedName>
        <fullName evidence="7">Glycoside hydrolase family 2</fullName>
    </submittedName>
</protein>
<dbReference type="Gene3D" id="2.60.120.260">
    <property type="entry name" value="Galactose-binding domain-like"/>
    <property type="match status" value="1"/>
</dbReference>
<name>A0ABT4ZH92_9RHOB</name>
<dbReference type="InterPro" id="IPR006101">
    <property type="entry name" value="Glyco_hydro_2"/>
</dbReference>